<proteinExistence type="predicted"/>
<name>A0ABU1XZ55_9GAMM</name>
<sequence>MLRPPVDIGDEIIRRVHEKALADRMSGELVPRARLHQSVSLKFDDTEANLAALRRVGGRLRAHAFEFVYNRIRNSGDGGHWVLLPRGEVPQFQEVRDLVQAELRSEELDVVGHTAHMTLAYGGGASPAESFEIAPIAWPVTEIELVRAGAQAEYGYDTLDRWPLKSPRQTALF</sequence>
<dbReference type="Proteomes" id="UP001256588">
    <property type="component" value="Unassembled WGS sequence"/>
</dbReference>
<dbReference type="RefSeq" id="WP_310236782.1">
    <property type="nucleotide sequence ID" value="NZ_JAVDWO010000012.1"/>
</dbReference>
<evidence type="ECO:0000313" key="2">
    <source>
        <dbReference type="Proteomes" id="UP001256588"/>
    </source>
</evidence>
<keyword evidence="1" id="KW-0436">Ligase</keyword>
<dbReference type="GO" id="GO:0016874">
    <property type="term" value="F:ligase activity"/>
    <property type="evidence" value="ECO:0007669"/>
    <property type="project" value="UniProtKB-KW"/>
</dbReference>
<dbReference type="InterPro" id="IPR009097">
    <property type="entry name" value="Cyclic_Pdiesterase"/>
</dbReference>
<accession>A0ABU1XZ55</accession>
<comment type="caution">
    <text evidence="1">The sequence shown here is derived from an EMBL/GenBank/DDBJ whole genome shotgun (WGS) entry which is preliminary data.</text>
</comment>
<dbReference type="EMBL" id="JAVDWO010000012">
    <property type="protein sequence ID" value="MDR7194043.1"/>
    <property type="molecule type" value="Genomic_DNA"/>
</dbReference>
<protein>
    <submittedName>
        <fullName evidence="1">2'-5' RNA ligase</fullName>
    </submittedName>
</protein>
<dbReference type="Gene3D" id="3.90.1140.10">
    <property type="entry name" value="Cyclic phosphodiesterase"/>
    <property type="match status" value="1"/>
</dbReference>
<dbReference type="SUPFAM" id="SSF55144">
    <property type="entry name" value="LigT-like"/>
    <property type="match status" value="1"/>
</dbReference>
<reference evidence="1 2" key="1">
    <citation type="submission" date="2023-07" db="EMBL/GenBank/DDBJ databases">
        <title>Sorghum-associated microbial communities from plants grown in Nebraska, USA.</title>
        <authorList>
            <person name="Schachtman D."/>
        </authorList>
    </citation>
    <scope>NUCLEOTIDE SEQUENCE [LARGE SCALE GENOMIC DNA]</scope>
    <source>
        <strain evidence="1 2">4099</strain>
    </source>
</reference>
<evidence type="ECO:0000313" key="1">
    <source>
        <dbReference type="EMBL" id="MDR7194043.1"/>
    </source>
</evidence>
<organism evidence="1 2">
    <name type="scientific">Luteimonas terrae</name>
    <dbReference type="NCBI Taxonomy" id="1530191"/>
    <lineage>
        <taxon>Bacteria</taxon>
        <taxon>Pseudomonadati</taxon>
        <taxon>Pseudomonadota</taxon>
        <taxon>Gammaproteobacteria</taxon>
        <taxon>Lysobacterales</taxon>
        <taxon>Lysobacteraceae</taxon>
        <taxon>Luteimonas</taxon>
    </lineage>
</organism>
<gene>
    <name evidence="1" type="ORF">J2W68_002785</name>
</gene>
<keyword evidence="2" id="KW-1185">Reference proteome</keyword>